<dbReference type="EMBL" id="ML992690">
    <property type="protein sequence ID" value="KAF2208897.1"/>
    <property type="molecule type" value="Genomic_DNA"/>
</dbReference>
<accession>A0A6A6F8B2</accession>
<keyword evidence="2" id="KW-1185">Reference proteome</keyword>
<organism evidence="1 2">
    <name type="scientific">Cercospora zeae-maydis SCOH1-5</name>
    <dbReference type="NCBI Taxonomy" id="717836"/>
    <lineage>
        <taxon>Eukaryota</taxon>
        <taxon>Fungi</taxon>
        <taxon>Dikarya</taxon>
        <taxon>Ascomycota</taxon>
        <taxon>Pezizomycotina</taxon>
        <taxon>Dothideomycetes</taxon>
        <taxon>Dothideomycetidae</taxon>
        <taxon>Mycosphaerellales</taxon>
        <taxon>Mycosphaerellaceae</taxon>
        <taxon>Cercospora</taxon>
    </lineage>
</organism>
<protein>
    <recommendedName>
        <fullName evidence="3">F-box domain-containing protein</fullName>
    </recommendedName>
</protein>
<evidence type="ECO:0000313" key="1">
    <source>
        <dbReference type="EMBL" id="KAF2208897.1"/>
    </source>
</evidence>
<evidence type="ECO:0008006" key="3">
    <source>
        <dbReference type="Google" id="ProtNLM"/>
    </source>
</evidence>
<name>A0A6A6F8B2_9PEZI</name>
<dbReference type="InterPro" id="IPR032675">
    <property type="entry name" value="LRR_dom_sf"/>
</dbReference>
<reference evidence="1" key="1">
    <citation type="journal article" date="2020" name="Stud. Mycol.">
        <title>101 Dothideomycetes genomes: a test case for predicting lifestyles and emergence of pathogens.</title>
        <authorList>
            <person name="Haridas S."/>
            <person name="Albert R."/>
            <person name="Binder M."/>
            <person name="Bloem J."/>
            <person name="Labutti K."/>
            <person name="Salamov A."/>
            <person name="Andreopoulos B."/>
            <person name="Baker S."/>
            <person name="Barry K."/>
            <person name="Bills G."/>
            <person name="Bluhm B."/>
            <person name="Cannon C."/>
            <person name="Castanera R."/>
            <person name="Culley D."/>
            <person name="Daum C."/>
            <person name="Ezra D."/>
            <person name="Gonzalez J."/>
            <person name="Henrissat B."/>
            <person name="Kuo A."/>
            <person name="Liang C."/>
            <person name="Lipzen A."/>
            <person name="Lutzoni F."/>
            <person name="Magnuson J."/>
            <person name="Mondo S."/>
            <person name="Nolan M."/>
            <person name="Ohm R."/>
            <person name="Pangilinan J."/>
            <person name="Park H.-J."/>
            <person name="Ramirez L."/>
            <person name="Alfaro M."/>
            <person name="Sun H."/>
            <person name="Tritt A."/>
            <person name="Yoshinaga Y."/>
            <person name="Zwiers L.-H."/>
            <person name="Turgeon B."/>
            <person name="Goodwin S."/>
            <person name="Spatafora J."/>
            <person name="Crous P."/>
            <person name="Grigoriev I."/>
        </authorList>
    </citation>
    <scope>NUCLEOTIDE SEQUENCE</scope>
    <source>
        <strain evidence="1">SCOH1-5</strain>
    </source>
</reference>
<proteinExistence type="predicted"/>
<dbReference type="AlphaFoldDB" id="A0A6A6F8B2"/>
<dbReference type="Gene3D" id="3.80.10.10">
    <property type="entry name" value="Ribonuclease Inhibitor"/>
    <property type="match status" value="1"/>
</dbReference>
<sequence>MFSQLPDELNDQILAYFEPDDKATLGSVCLTNKRGHRLATPLFYSHVDVVGDRFDDQSDRDIIRLGRLCQTLVEDPPRCAHVKTIRLSRTCTDRDFRLSNYLHFDIQQCEQILTGLPESLRHSISKYLHSAKRNEEPLPRSTLAGLLLAMCPQARALQVEGELHMNSDSLLRTVLIQMSTQPPSLAFRDVQLNSVGEHTISLADLVPILHLPSMSKLTVSNFKLHPGAIAPGLTSRLRSLLQHLTLMYCAFDILDFAPLLICCPNLRSLSIEWYHREDNFWRMDWPTLGGALRRLTSLESLRIEHRHDPLMTVNYREANGLVPPNLEVNHMLPMGSIRSLERLREAIVPSLALFGGAGFHSSNETKDDDNNVSQGVLSSLLPASLRRLTVLHEDIYLAGDIRLLHRDSMVSRLDKFVLYNCQKDRWMDQDGVEGFTQPAIPDLVDTAPQYMMGNTRLLVESIQESLGLIPPTMRSTVMDHWHREAGEELPLGECMIVRAALQEVRAIFGI</sequence>
<dbReference type="Proteomes" id="UP000799539">
    <property type="component" value="Unassembled WGS sequence"/>
</dbReference>
<gene>
    <name evidence="1" type="ORF">CERZMDRAFT_100881</name>
</gene>
<evidence type="ECO:0000313" key="2">
    <source>
        <dbReference type="Proteomes" id="UP000799539"/>
    </source>
</evidence>
<dbReference type="OrthoDB" id="3637419at2759"/>
<dbReference type="SUPFAM" id="SSF52047">
    <property type="entry name" value="RNI-like"/>
    <property type="match status" value="1"/>
</dbReference>